<accession>A0A6A6X9G8</accession>
<evidence type="ECO:0000256" key="9">
    <source>
        <dbReference type="ARBA" id="ARBA00039284"/>
    </source>
</evidence>
<keyword evidence="14" id="KW-1185">Reference proteome</keyword>
<keyword evidence="5" id="KW-0732">Signal</keyword>
<name>A0A6A6X9G8_9PLEO</name>
<dbReference type="Gene3D" id="3.20.20.80">
    <property type="entry name" value="Glycosidases"/>
    <property type="match status" value="1"/>
</dbReference>
<comment type="function">
    <text evidence="8">Beta-glucosidases are one of a number of cellulolytic enzymes involved in the degradation of cellulosic biomass. Catalyzes the last step releasing glucose from the inhibitory cellobiose.</text>
</comment>
<evidence type="ECO:0000256" key="1">
    <source>
        <dbReference type="ARBA" id="ARBA00004191"/>
    </source>
</evidence>
<dbReference type="SUPFAM" id="SSF51445">
    <property type="entry name" value="(Trans)glycosidases"/>
    <property type="match status" value="1"/>
</dbReference>
<keyword evidence="6 13" id="KW-0378">Hydrolase</keyword>
<dbReference type="GO" id="GO:0042973">
    <property type="term" value="F:glucan endo-1,3-beta-D-glucosidase activity"/>
    <property type="evidence" value="ECO:0007669"/>
    <property type="project" value="TreeGrafter"/>
</dbReference>
<evidence type="ECO:0000313" key="14">
    <source>
        <dbReference type="Proteomes" id="UP000799757"/>
    </source>
</evidence>
<dbReference type="GO" id="GO:0071555">
    <property type="term" value="P:cell wall organization"/>
    <property type="evidence" value="ECO:0007669"/>
    <property type="project" value="TreeGrafter"/>
</dbReference>
<evidence type="ECO:0000256" key="7">
    <source>
        <dbReference type="ARBA" id="ARBA00023295"/>
    </source>
</evidence>
<dbReference type="PANTHER" id="PTHR16631">
    <property type="entry name" value="GLUCAN 1,3-BETA-GLUCOSIDASE"/>
    <property type="match status" value="1"/>
</dbReference>
<protein>
    <recommendedName>
        <fullName evidence="9">Probable beta-glucosidase btgE</fullName>
    </recommendedName>
    <alternativeName>
        <fullName evidence="10">Beta-D-glucoside glucohydrolase btgE</fullName>
    </alternativeName>
    <alternativeName>
        <fullName evidence="12">Cellobiase btgE</fullName>
    </alternativeName>
    <alternativeName>
        <fullName evidence="11">Gentiobiase btgE</fullName>
    </alternativeName>
</protein>
<keyword evidence="7" id="KW-0326">Glycosidase</keyword>
<keyword evidence="3" id="KW-0134">Cell wall</keyword>
<dbReference type="GO" id="GO:0009986">
    <property type="term" value="C:cell surface"/>
    <property type="evidence" value="ECO:0007669"/>
    <property type="project" value="TreeGrafter"/>
</dbReference>
<gene>
    <name evidence="13" type="ORF">K505DRAFT_245250</name>
</gene>
<evidence type="ECO:0000256" key="10">
    <source>
        <dbReference type="ARBA" id="ARBA00041495"/>
    </source>
</evidence>
<comment type="similarity">
    <text evidence="2">Belongs to the glycosyl hydrolase 17 family.</text>
</comment>
<dbReference type="PANTHER" id="PTHR16631:SF24">
    <property type="entry name" value="FAMILY 17 GLUCOSIDASE SCW11-RELATED"/>
    <property type="match status" value="1"/>
</dbReference>
<dbReference type="OrthoDB" id="4082933at2759"/>
<reference evidence="13" key="1">
    <citation type="journal article" date="2020" name="Stud. Mycol.">
        <title>101 Dothideomycetes genomes: a test case for predicting lifestyles and emergence of pathogens.</title>
        <authorList>
            <person name="Haridas S."/>
            <person name="Albert R."/>
            <person name="Binder M."/>
            <person name="Bloem J."/>
            <person name="Labutti K."/>
            <person name="Salamov A."/>
            <person name="Andreopoulos B."/>
            <person name="Baker S."/>
            <person name="Barry K."/>
            <person name="Bills G."/>
            <person name="Bluhm B."/>
            <person name="Cannon C."/>
            <person name="Castanera R."/>
            <person name="Culley D."/>
            <person name="Daum C."/>
            <person name="Ezra D."/>
            <person name="Gonzalez J."/>
            <person name="Henrissat B."/>
            <person name="Kuo A."/>
            <person name="Liang C."/>
            <person name="Lipzen A."/>
            <person name="Lutzoni F."/>
            <person name="Magnuson J."/>
            <person name="Mondo S."/>
            <person name="Nolan M."/>
            <person name="Ohm R."/>
            <person name="Pangilinan J."/>
            <person name="Park H.-J."/>
            <person name="Ramirez L."/>
            <person name="Alfaro M."/>
            <person name="Sun H."/>
            <person name="Tritt A."/>
            <person name="Yoshinaga Y."/>
            <person name="Zwiers L.-H."/>
            <person name="Turgeon B."/>
            <person name="Goodwin S."/>
            <person name="Spatafora J."/>
            <person name="Crous P."/>
            <person name="Grigoriev I."/>
        </authorList>
    </citation>
    <scope>NUCLEOTIDE SEQUENCE</scope>
    <source>
        <strain evidence="13">CBS 109.77</strain>
    </source>
</reference>
<evidence type="ECO:0000256" key="8">
    <source>
        <dbReference type="ARBA" id="ARBA00024983"/>
    </source>
</evidence>
<evidence type="ECO:0000256" key="11">
    <source>
        <dbReference type="ARBA" id="ARBA00041516"/>
    </source>
</evidence>
<evidence type="ECO:0000256" key="6">
    <source>
        <dbReference type="ARBA" id="ARBA00022801"/>
    </source>
</evidence>
<evidence type="ECO:0000256" key="5">
    <source>
        <dbReference type="ARBA" id="ARBA00022729"/>
    </source>
</evidence>
<organism evidence="13 14">
    <name type="scientific">Melanomma pulvis-pyrius CBS 109.77</name>
    <dbReference type="NCBI Taxonomy" id="1314802"/>
    <lineage>
        <taxon>Eukaryota</taxon>
        <taxon>Fungi</taxon>
        <taxon>Dikarya</taxon>
        <taxon>Ascomycota</taxon>
        <taxon>Pezizomycotina</taxon>
        <taxon>Dothideomycetes</taxon>
        <taxon>Pleosporomycetidae</taxon>
        <taxon>Pleosporales</taxon>
        <taxon>Melanommataceae</taxon>
        <taxon>Melanomma</taxon>
    </lineage>
</organism>
<comment type="subcellular location">
    <subcellularLocation>
        <location evidence="1">Secreted</location>
        <location evidence="1">Cell wall</location>
    </subcellularLocation>
</comment>
<proteinExistence type="inferred from homology"/>
<dbReference type="InterPro" id="IPR017853">
    <property type="entry name" value="GH"/>
</dbReference>
<dbReference type="InterPro" id="IPR050732">
    <property type="entry name" value="Beta-glucan_modifiers"/>
</dbReference>
<evidence type="ECO:0000256" key="2">
    <source>
        <dbReference type="ARBA" id="ARBA00008773"/>
    </source>
</evidence>
<dbReference type="AlphaFoldDB" id="A0A6A6X9G8"/>
<dbReference type="EMBL" id="MU001943">
    <property type="protein sequence ID" value="KAF2793059.1"/>
    <property type="molecule type" value="Genomic_DNA"/>
</dbReference>
<dbReference type="GO" id="GO:0005576">
    <property type="term" value="C:extracellular region"/>
    <property type="evidence" value="ECO:0007669"/>
    <property type="project" value="TreeGrafter"/>
</dbReference>
<dbReference type="Proteomes" id="UP000799757">
    <property type="component" value="Unassembled WGS sequence"/>
</dbReference>
<evidence type="ECO:0000256" key="3">
    <source>
        <dbReference type="ARBA" id="ARBA00022512"/>
    </source>
</evidence>
<sequence>MTYTPYSAGGDCKSASEVQSDIEKIANMGFTTIRSYSTDCGVFENVVPACQAHGLKVIFGIFLTGGGAGGKGPFSPYADEQLQTILKNAPKDSIAMIIVGNEFLFNGYGTPEELGSYIDHVREQFIGAGFPSDIAVTTTEPVGVWEEKGAALCSHIDIFAVQIHPFFDPNTSAAGAGDFAVSQLAAAAAICPEAAAKGKYITEIGWPHSGDANGKAVPGYSEQKIAMKSILEKVGTEACIFSFQDDLWKEPGSLNVEQAFGCASSL</sequence>
<dbReference type="GO" id="GO:0009277">
    <property type="term" value="C:fungal-type cell wall"/>
    <property type="evidence" value="ECO:0007669"/>
    <property type="project" value="TreeGrafter"/>
</dbReference>
<evidence type="ECO:0000313" key="13">
    <source>
        <dbReference type="EMBL" id="KAF2793059.1"/>
    </source>
</evidence>
<evidence type="ECO:0000256" key="12">
    <source>
        <dbReference type="ARBA" id="ARBA00042762"/>
    </source>
</evidence>
<keyword evidence="4" id="KW-0964">Secreted</keyword>
<evidence type="ECO:0000256" key="4">
    <source>
        <dbReference type="ARBA" id="ARBA00022525"/>
    </source>
</evidence>